<dbReference type="OMA" id="LMFGWAP"/>
<protein>
    <submittedName>
        <fullName evidence="7">Amino acid permease</fullName>
    </submittedName>
</protein>
<evidence type="ECO:0000256" key="4">
    <source>
        <dbReference type="ARBA" id="ARBA00022989"/>
    </source>
</evidence>
<gene>
    <name evidence="7" type="ORF">DGD08_09070</name>
</gene>
<feature type="transmembrane region" description="Helical" evidence="6">
    <location>
        <begin position="461"/>
        <end position="480"/>
    </location>
</feature>
<dbReference type="Gene3D" id="1.20.1740.10">
    <property type="entry name" value="Amino acid/polyamine transporter I"/>
    <property type="match status" value="1"/>
</dbReference>
<evidence type="ECO:0000313" key="8">
    <source>
        <dbReference type="Proteomes" id="UP000264071"/>
    </source>
</evidence>
<keyword evidence="2" id="KW-0813">Transport</keyword>
<evidence type="ECO:0000313" key="7">
    <source>
        <dbReference type="EMBL" id="HCT57346.1"/>
    </source>
</evidence>
<keyword evidence="5 6" id="KW-0472">Membrane</keyword>
<feature type="transmembrane region" description="Helical" evidence="6">
    <location>
        <begin position="62"/>
        <end position="87"/>
    </location>
</feature>
<dbReference type="GO" id="GO:0015171">
    <property type="term" value="F:amino acid transmembrane transporter activity"/>
    <property type="evidence" value="ECO:0007669"/>
    <property type="project" value="TreeGrafter"/>
</dbReference>
<dbReference type="Pfam" id="PF13520">
    <property type="entry name" value="AA_permease_2"/>
    <property type="match status" value="1"/>
</dbReference>
<dbReference type="AlphaFoldDB" id="A0A3D4V887"/>
<evidence type="ECO:0000256" key="5">
    <source>
        <dbReference type="ARBA" id="ARBA00023136"/>
    </source>
</evidence>
<keyword evidence="4 6" id="KW-1133">Transmembrane helix</keyword>
<evidence type="ECO:0000256" key="6">
    <source>
        <dbReference type="SAM" id="Phobius"/>
    </source>
</evidence>
<dbReference type="InterPro" id="IPR002293">
    <property type="entry name" value="AA/rel_permease1"/>
</dbReference>
<dbReference type="Proteomes" id="UP000264071">
    <property type="component" value="Unassembled WGS sequence"/>
</dbReference>
<feature type="transmembrane region" description="Helical" evidence="6">
    <location>
        <begin position="181"/>
        <end position="201"/>
    </location>
</feature>
<accession>A0A3D4V887</accession>
<comment type="subcellular location">
    <subcellularLocation>
        <location evidence="1">Membrane</location>
        <topology evidence="1">Multi-pass membrane protein</topology>
    </subcellularLocation>
</comment>
<evidence type="ECO:0000256" key="2">
    <source>
        <dbReference type="ARBA" id="ARBA00022448"/>
    </source>
</evidence>
<name>A0A3D4V887_9BACT</name>
<dbReference type="PIRSF" id="PIRSF006060">
    <property type="entry name" value="AA_transporter"/>
    <property type="match status" value="1"/>
</dbReference>
<sequence>MSLFDRKPIAAADNGEHGMRRTLGAGDLVMLAIGAVIGAGIFSSLGTAAAGETLADGTVVRYGAGPALVLSFILLGAVCGLAALCYAELASMIPQAGSAYAYSYATLGEIVAWVVGWALILEYAVGNVAVAIGWSGYFTSLLSGFGIDLPPWLTHGYWNVKASSDPAIHGLLETAPRIGGIPILVNLPAFGIVAAITVLLMQGVKESTRANNIMVVVKLLVLALFVIVGAMHIDPANYKPFAPNGFRGIHQGAAIVFFAYIGFDAISTAAEETKNPQRNLPIGILGGLAVCTVIYVIVGGVATGLVPYDQLRSSDPLAKALSLAGLSTASWIVAAGATVSMAAVLLVFQYGQPRIFYSMARVGLLPKFAAKLHPKTRTPHITTLITGVAVALGSLVADDAATYDLTNIGTLAAFAVVCIGVLVLRVREPDRHRPFRVPFVWGVTLLGAGACVFVMKGLPSSAWKAFGVWMAIGLVIYFSYGFRHSVLRNPTDNR</sequence>
<feature type="transmembrane region" description="Helical" evidence="6">
    <location>
        <begin position="28"/>
        <end position="50"/>
    </location>
</feature>
<feature type="transmembrane region" description="Helical" evidence="6">
    <location>
        <begin position="99"/>
        <end position="120"/>
    </location>
</feature>
<feature type="transmembrane region" description="Helical" evidence="6">
    <location>
        <begin position="253"/>
        <end position="270"/>
    </location>
</feature>
<dbReference type="PANTHER" id="PTHR43243:SF4">
    <property type="entry name" value="CATIONIC AMINO ACID TRANSPORTER 4"/>
    <property type="match status" value="1"/>
</dbReference>
<feature type="transmembrane region" description="Helical" evidence="6">
    <location>
        <begin position="438"/>
        <end position="455"/>
    </location>
</feature>
<feature type="transmembrane region" description="Helical" evidence="6">
    <location>
        <begin position="213"/>
        <end position="233"/>
    </location>
</feature>
<reference evidence="7 8" key="1">
    <citation type="journal article" date="2018" name="Nat. Biotechnol.">
        <title>A standardized bacterial taxonomy based on genome phylogeny substantially revises the tree of life.</title>
        <authorList>
            <person name="Parks D.H."/>
            <person name="Chuvochina M."/>
            <person name="Waite D.W."/>
            <person name="Rinke C."/>
            <person name="Skarshewski A."/>
            <person name="Chaumeil P.A."/>
            <person name="Hugenholtz P."/>
        </authorList>
    </citation>
    <scope>NUCLEOTIDE SEQUENCE [LARGE SCALE GENOMIC DNA]</scope>
    <source>
        <strain evidence="7">UBA8844</strain>
    </source>
</reference>
<feature type="transmembrane region" description="Helical" evidence="6">
    <location>
        <begin position="282"/>
        <end position="308"/>
    </location>
</feature>
<feature type="transmembrane region" description="Helical" evidence="6">
    <location>
        <begin position="378"/>
        <end position="396"/>
    </location>
</feature>
<dbReference type="PANTHER" id="PTHR43243">
    <property type="entry name" value="INNER MEMBRANE TRANSPORTER YGJI-RELATED"/>
    <property type="match status" value="1"/>
</dbReference>
<organism evidence="7 8">
    <name type="scientific">Gemmatimonas aurantiaca</name>
    <dbReference type="NCBI Taxonomy" id="173480"/>
    <lineage>
        <taxon>Bacteria</taxon>
        <taxon>Pseudomonadati</taxon>
        <taxon>Gemmatimonadota</taxon>
        <taxon>Gemmatimonadia</taxon>
        <taxon>Gemmatimonadales</taxon>
        <taxon>Gemmatimonadaceae</taxon>
        <taxon>Gemmatimonas</taxon>
    </lineage>
</organism>
<proteinExistence type="predicted"/>
<comment type="caution">
    <text evidence="7">The sequence shown here is derived from an EMBL/GenBank/DDBJ whole genome shotgun (WGS) entry which is preliminary data.</text>
</comment>
<feature type="transmembrane region" description="Helical" evidence="6">
    <location>
        <begin position="408"/>
        <end position="426"/>
    </location>
</feature>
<keyword evidence="3 6" id="KW-0812">Transmembrane</keyword>
<feature type="transmembrane region" description="Helical" evidence="6">
    <location>
        <begin position="328"/>
        <end position="351"/>
    </location>
</feature>
<evidence type="ECO:0000256" key="1">
    <source>
        <dbReference type="ARBA" id="ARBA00004141"/>
    </source>
</evidence>
<evidence type="ECO:0000256" key="3">
    <source>
        <dbReference type="ARBA" id="ARBA00022692"/>
    </source>
</evidence>
<dbReference type="GO" id="GO:0016020">
    <property type="term" value="C:membrane"/>
    <property type="evidence" value="ECO:0007669"/>
    <property type="project" value="UniProtKB-SubCell"/>
</dbReference>
<dbReference type="EMBL" id="DPIY01000009">
    <property type="protein sequence ID" value="HCT57346.1"/>
    <property type="molecule type" value="Genomic_DNA"/>
</dbReference>